<dbReference type="InterPro" id="IPR036291">
    <property type="entry name" value="NAD(P)-bd_dom_sf"/>
</dbReference>
<organism evidence="4 5">
    <name type="scientific">Oopsacas minuta</name>
    <dbReference type="NCBI Taxonomy" id="111878"/>
    <lineage>
        <taxon>Eukaryota</taxon>
        <taxon>Metazoa</taxon>
        <taxon>Porifera</taxon>
        <taxon>Hexactinellida</taxon>
        <taxon>Hexasterophora</taxon>
        <taxon>Lyssacinosida</taxon>
        <taxon>Leucopsacidae</taxon>
        <taxon>Oopsacas</taxon>
    </lineage>
</organism>
<feature type="domain" description="Enoyl reductase (ER)" evidence="3">
    <location>
        <begin position="25"/>
        <end position="356"/>
    </location>
</feature>
<feature type="region of interest" description="Disordered" evidence="2">
    <location>
        <begin position="358"/>
        <end position="389"/>
    </location>
</feature>
<dbReference type="SMART" id="SM00829">
    <property type="entry name" value="PKS_ER"/>
    <property type="match status" value="1"/>
</dbReference>
<dbReference type="PANTHER" id="PTHR44054">
    <property type="entry name" value="SYNAPTIC VESICLE MEMBRANE PROTEIN VAT-1 HOMOLOG-LIKE"/>
    <property type="match status" value="1"/>
</dbReference>
<dbReference type="Pfam" id="PF08240">
    <property type="entry name" value="ADH_N"/>
    <property type="match status" value="1"/>
</dbReference>
<dbReference type="AlphaFoldDB" id="A0AAV7KBT7"/>
<dbReference type="Pfam" id="PF13602">
    <property type="entry name" value="ADH_zinc_N_2"/>
    <property type="match status" value="1"/>
</dbReference>
<proteinExistence type="predicted"/>
<dbReference type="SUPFAM" id="SSF51735">
    <property type="entry name" value="NAD(P)-binding Rossmann-fold domains"/>
    <property type="match status" value="1"/>
</dbReference>
<dbReference type="EMBL" id="JAKMXF010000111">
    <property type="protein sequence ID" value="KAI6657761.1"/>
    <property type="molecule type" value="Genomic_DNA"/>
</dbReference>
<evidence type="ECO:0000313" key="5">
    <source>
        <dbReference type="Proteomes" id="UP001165289"/>
    </source>
</evidence>
<feature type="compositionally biased region" description="Basic and acidic residues" evidence="2">
    <location>
        <begin position="374"/>
        <end position="389"/>
    </location>
</feature>
<dbReference type="CDD" id="cd08275">
    <property type="entry name" value="MDR3"/>
    <property type="match status" value="1"/>
</dbReference>
<dbReference type="PANTHER" id="PTHR44054:SF1">
    <property type="entry name" value="SYNAPTIC VESICLE MEMBRANE PROTEIN VAT-1 HOMOLOG"/>
    <property type="match status" value="1"/>
</dbReference>
<dbReference type="SUPFAM" id="SSF50129">
    <property type="entry name" value="GroES-like"/>
    <property type="match status" value="1"/>
</dbReference>
<dbReference type="Gene3D" id="3.90.180.10">
    <property type="entry name" value="Medium-chain alcohol dehydrogenases, catalytic domain"/>
    <property type="match status" value="1"/>
</dbReference>
<name>A0AAV7KBT7_9METZ</name>
<accession>A0AAV7KBT7</accession>
<keyword evidence="5" id="KW-1185">Reference proteome</keyword>
<dbReference type="InterPro" id="IPR052100">
    <property type="entry name" value="SV-ATPase_mito-regulator"/>
</dbReference>
<keyword evidence="1" id="KW-0560">Oxidoreductase</keyword>
<evidence type="ECO:0000259" key="3">
    <source>
        <dbReference type="SMART" id="SM00829"/>
    </source>
</evidence>
<evidence type="ECO:0000313" key="4">
    <source>
        <dbReference type="EMBL" id="KAI6657761.1"/>
    </source>
</evidence>
<dbReference type="GO" id="GO:0016491">
    <property type="term" value="F:oxidoreductase activity"/>
    <property type="evidence" value="ECO:0007669"/>
    <property type="project" value="UniProtKB-KW"/>
</dbReference>
<gene>
    <name evidence="4" type="ORF">LOD99_504</name>
</gene>
<reference evidence="4 5" key="1">
    <citation type="journal article" date="2023" name="BMC Biol.">
        <title>The compact genome of the sponge Oopsacas minuta (Hexactinellida) is lacking key metazoan core genes.</title>
        <authorList>
            <person name="Santini S."/>
            <person name="Schenkelaars Q."/>
            <person name="Jourda C."/>
            <person name="Duchesne M."/>
            <person name="Belahbib H."/>
            <person name="Rocher C."/>
            <person name="Selva M."/>
            <person name="Riesgo A."/>
            <person name="Vervoort M."/>
            <person name="Leys S.P."/>
            <person name="Kodjabachian L."/>
            <person name="Le Bivic A."/>
            <person name="Borchiellini C."/>
            <person name="Claverie J.M."/>
            <person name="Renard E."/>
        </authorList>
    </citation>
    <scope>NUCLEOTIDE SEQUENCE [LARGE SCALE GENOMIC DNA]</scope>
    <source>
        <strain evidence="4">SPO-2</strain>
    </source>
</reference>
<dbReference type="InterPro" id="IPR013154">
    <property type="entry name" value="ADH-like_N"/>
</dbReference>
<evidence type="ECO:0000256" key="1">
    <source>
        <dbReference type="ARBA" id="ARBA00023002"/>
    </source>
</evidence>
<dbReference type="InterPro" id="IPR011032">
    <property type="entry name" value="GroES-like_sf"/>
</dbReference>
<sequence>MAESTSTSDYTIPKICPAIFLTGSSNVNRLVVQERTVPDLPTDKIMVEIKACGLNFKEMMERMGIPGTASNKSKPPYVMGFEGSGIIVQIGSEVKSEHIKIGNRVCVVGSEVWSKYTILDPKFCFPIPDNMTFEEAAAFPVVYLTAYMMLFQQANLQPGMSVLIHMVAGGVGTAAVQLCRSVSDVTIFGTCSAAKHERMKEMGVDHLIDYRTQDYAQEIKRISPRGVDIILEPLGGPDFKKSYDLLDQLGHIISFGFANAVTGDKMSYFTMAKNWLQWKNVNSMAMMQENRTVSGYHLLYVSLSRMDKVMCALKQLNLLYKDGKIKPLIDSVHGFSQIGTAVARMNSRQNIGKIVIVPEETTTGGNDEGTSDVSKWKNPEEDTPTKSRI</sequence>
<dbReference type="Gene3D" id="3.40.50.720">
    <property type="entry name" value="NAD(P)-binding Rossmann-like Domain"/>
    <property type="match status" value="1"/>
</dbReference>
<comment type="caution">
    <text evidence="4">The sequence shown here is derived from an EMBL/GenBank/DDBJ whole genome shotgun (WGS) entry which is preliminary data.</text>
</comment>
<dbReference type="InterPro" id="IPR020843">
    <property type="entry name" value="ER"/>
</dbReference>
<dbReference type="Proteomes" id="UP001165289">
    <property type="component" value="Unassembled WGS sequence"/>
</dbReference>
<evidence type="ECO:0000256" key="2">
    <source>
        <dbReference type="SAM" id="MobiDB-lite"/>
    </source>
</evidence>
<protein>
    <submittedName>
        <fullName evidence="4">Synaptic vesicle membrane protein VAT-1-like</fullName>
    </submittedName>
</protein>